<proteinExistence type="predicted"/>
<reference evidence="1" key="1">
    <citation type="submission" date="2022-04" db="EMBL/GenBank/DDBJ databases">
        <title>A functionally conserved STORR gene fusion in Papaver species that diverged 16.8 million years ago.</title>
        <authorList>
            <person name="Catania T."/>
        </authorList>
    </citation>
    <scope>NUCLEOTIDE SEQUENCE</scope>
    <source>
        <strain evidence="1">S-188037</strain>
    </source>
</reference>
<organism evidence="1 2">
    <name type="scientific">Papaver atlanticum</name>
    <dbReference type="NCBI Taxonomy" id="357466"/>
    <lineage>
        <taxon>Eukaryota</taxon>
        <taxon>Viridiplantae</taxon>
        <taxon>Streptophyta</taxon>
        <taxon>Embryophyta</taxon>
        <taxon>Tracheophyta</taxon>
        <taxon>Spermatophyta</taxon>
        <taxon>Magnoliopsida</taxon>
        <taxon>Ranunculales</taxon>
        <taxon>Papaveraceae</taxon>
        <taxon>Papaveroideae</taxon>
        <taxon>Papaver</taxon>
    </lineage>
</organism>
<comment type="caution">
    <text evidence="1">The sequence shown here is derived from an EMBL/GenBank/DDBJ whole genome shotgun (WGS) entry which is preliminary data.</text>
</comment>
<protein>
    <submittedName>
        <fullName evidence="1">Uncharacterized protein</fullName>
    </submittedName>
</protein>
<evidence type="ECO:0000313" key="2">
    <source>
        <dbReference type="Proteomes" id="UP001202328"/>
    </source>
</evidence>
<gene>
    <name evidence="1" type="ORF">MKW98_006963</name>
</gene>
<dbReference type="EMBL" id="JAJJMB010008592">
    <property type="protein sequence ID" value="KAI3922832.1"/>
    <property type="molecule type" value="Genomic_DNA"/>
</dbReference>
<dbReference type="AlphaFoldDB" id="A0AAD4SUX9"/>
<accession>A0AAD4SUX9</accession>
<sequence>MQEVKRHFRGRSCLIDLTKLSSLIPFHRRIALAVSDAALDLDVVLTESYGLVYSARPIRRWLEKKVVTECKYRWK</sequence>
<name>A0AAD4SUX9_9MAGN</name>
<evidence type="ECO:0000313" key="1">
    <source>
        <dbReference type="EMBL" id="KAI3922832.1"/>
    </source>
</evidence>
<keyword evidence="2" id="KW-1185">Reference proteome</keyword>
<dbReference type="Proteomes" id="UP001202328">
    <property type="component" value="Unassembled WGS sequence"/>
</dbReference>